<proteinExistence type="predicted"/>
<comment type="caution">
    <text evidence="1">The sequence shown here is derived from an EMBL/GenBank/DDBJ whole genome shotgun (WGS) entry which is preliminary data.</text>
</comment>
<organism evidence="1 2">
    <name type="scientific">Aliikangiella maris</name>
    <dbReference type="NCBI Taxonomy" id="3162458"/>
    <lineage>
        <taxon>Bacteria</taxon>
        <taxon>Pseudomonadati</taxon>
        <taxon>Pseudomonadota</taxon>
        <taxon>Gammaproteobacteria</taxon>
        <taxon>Oceanospirillales</taxon>
        <taxon>Pleioneaceae</taxon>
        <taxon>Aliikangiella</taxon>
    </lineage>
</organism>
<keyword evidence="2" id="KW-1185">Reference proteome</keyword>
<dbReference type="InterPro" id="IPR045506">
    <property type="entry name" value="DUF6484"/>
</dbReference>
<reference evidence="1 2" key="1">
    <citation type="submission" date="2024-06" db="EMBL/GenBank/DDBJ databases">
        <authorList>
            <person name="Li F."/>
        </authorList>
    </citation>
    <scope>NUCLEOTIDE SEQUENCE [LARGE SCALE GENOMIC DNA]</scope>
    <source>
        <strain evidence="1 2">GXAS 311</strain>
    </source>
</reference>
<evidence type="ECO:0000313" key="1">
    <source>
        <dbReference type="EMBL" id="MET1254937.1"/>
    </source>
</evidence>
<evidence type="ECO:0000313" key="2">
    <source>
        <dbReference type="Proteomes" id="UP001548189"/>
    </source>
</evidence>
<dbReference type="Pfam" id="PF20093">
    <property type="entry name" value="DUF6484"/>
    <property type="match status" value="1"/>
</dbReference>
<name>A0ABV2BSN1_9GAMM</name>
<dbReference type="EMBL" id="JBEVCJ010000006">
    <property type="protein sequence ID" value="MET1254937.1"/>
    <property type="molecule type" value="Genomic_DNA"/>
</dbReference>
<protein>
    <submittedName>
        <fullName evidence="1">DUF6484 domain-containing protein</fullName>
    </submittedName>
</protein>
<dbReference type="Proteomes" id="UP001548189">
    <property type="component" value="Unassembled WGS sequence"/>
</dbReference>
<accession>A0ABV2BSN1</accession>
<sequence length="199" mass="21688">MSVVKPFKKKSDNQSFNLQPLTVVGEIVSVNENGIAFIDYPQNTTGPIQARSVLTAQQQSGFEALPVTVLLVFEDADPQKPIITGIINETLFAPKIPDIEETEAEDTKIKESDNSKAQSQQLLGQPLLEEALEFPTDTAKTMRVDGKKVVFDAKEEILFQCGKSSILLTKSGRIIIKGTHLVSRSTASNKIKGSSVSIN</sequence>
<gene>
    <name evidence="1" type="ORF">ABVT43_07360</name>
</gene>